<dbReference type="SUPFAM" id="SSF57667">
    <property type="entry name" value="beta-beta-alpha zinc fingers"/>
    <property type="match status" value="2"/>
</dbReference>
<name>A0A915DFY1_9BILA</name>
<dbReference type="Pfam" id="PF00096">
    <property type="entry name" value="zf-C2H2"/>
    <property type="match status" value="1"/>
</dbReference>
<keyword evidence="3 5" id="KW-0863">Zinc-finger</keyword>
<accession>A0A915DFY1</accession>
<dbReference type="PROSITE" id="PS50157">
    <property type="entry name" value="ZINC_FINGER_C2H2_2"/>
    <property type="match status" value="3"/>
</dbReference>
<evidence type="ECO:0000313" key="7">
    <source>
        <dbReference type="Proteomes" id="UP000887574"/>
    </source>
</evidence>
<dbReference type="AlphaFoldDB" id="A0A915DFY1"/>
<dbReference type="SMART" id="SM00355">
    <property type="entry name" value="ZnF_C2H2"/>
    <property type="match status" value="7"/>
</dbReference>
<dbReference type="InterPro" id="IPR013087">
    <property type="entry name" value="Znf_C2H2_type"/>
</dbReference>
<evidence type="ECO:0000256" key="1">
    <source>
        <dbReference type="ARBA" id="ARBA00022723"/>
    </source>
</evidence>
<dbReference type="PANTHER" id="PTHR24379">
    <property type="entry name" value="KRAB AND ZINC FINGER DOMAIN-CONTAINING"/>
    <property type="match status" value="1"/>
</dbReference>
<protein>
    <submittedName>
        <fullName evidence="8">C2H2-type domain-containing protein</fullName>
    </submittedName>
</protein>
<evidence type="ECO:0000259" key="6">
    <source>
        <dbReference type="PROSITE" id="PS50157"/>
    </source>
</evidence>
<feature type="domain" description="C2H2-type" evidence="6">
    <location>
        <begin position="269"/>
        <end position="293"/>
    </location>
</feature>
<reference evidence="8" key="1">
    <citation type="submission" date="2022-11" db="UniProtKB">
        <authorList>
            <consortium name="WormBaseParasite"/>
        </authorList>
    </citation>
    <scope>IDENTIFICATION</scope>
</reference>
<proteinExistence type="predicted"/>
<dbReference type="Gene3D" id="3.30.160.60">
    <property type="entry name" value="Classic Zinc Finger"/>
    <property type="match status" value="3"/>
</dbReference>
<dbReference type="InterPro" id="IPR036236">
    <property type="entry name" value="Znf_C2H2_sf"/>
</dbReference>
<feature type="domain" description="C2H2-type" evidence="6">
    <location>
        <begin position="240"/>
        <end position="268"/>
    </location>
</feature>
<dbReference type="Proteomes" id="UP000887574">
    <property type="component" value="Unplaced"/>
</dbReference>
<organism evidence="7 8">
    <name type="scientific">Ditylenchus dipsaci</name>
    <dbReference type="NCBI Taxonomy" id="166011"/>
    <lineage>
        <taxon>Eukaryota</taxon>
        <taxon>Metazoa</taxon>
        <taxon>Ecdysozoa</taxon>
        <taxon>Nematoda</taxon>
        <taxon>Chromadorea</taxon>
        <taxon>Rhabditida</taxon>
        <taxon>Tylenchina</taxon>
        <taxon>Tylenchomorpha</taxon>
        <taxon>Sphaerularioidea</taxon>
        <taxon>Anguinidae</taxon>
        <taxon>Anguininae</taxon>
        <taxon>Ditylenchus</taxon>
    </lineage>
</organism>
<feature type="domain" description="C2H2-type" evidence="6">
    <location>
        <begin position="42"/>
        <end position="70"/>
    </location>
</feature>
<evidence type="ECO:0000256" key="4">
    <source>
        <dbReference type="ARBA" id="ARBA00022833"/>
    </source>
</evidence>
<keyword evidence="2" id="KW-0677">Repeat</keyword>
<keyword evidence="4" id="KW-0862">Zinc</keyword>
<keyword evidence="7" id="KW-1185">Reference proteome</keyword>
<evidence type="ECO:0000256" key="3">
    <source>
        <dbReference type="ARBA" id="ARBA00022771"/>
    </source>
</evidence>
<evidence type="ECO:0000256" key="2">
    <source>
        <dbReference type="ARBA" id="ARBA00022737"/>
    </source>
</evidence>
<dbReference type="WBParaSite" id="jg19041">
    <property type="protein sequence ID" value="jg19041"/>
    <property type="gene ID" value="jg19041"/>
</dbReference>
<sequence>MTMTTTILPVVVRTSDVNEIAGAIIHPSKPAEIRKLIRSKMVRCKKCKNRFLEKHLYERHLRDRHPVEHAAYVIKQEEDVRRERKEELEAIRIDEIVSGGFIPPAEDLDSANFDVTIERYHSYAGELSYGIPARFDENGELVHPRRAYKKKVSPQCLFCDKRFKNQLSLKRHLEKRHPECTEFLQCLKCFKAVANKQNLKDHYCDMTFICFECTPMRNLCDPYRLYHHRIRFHRGKNSGFKCKECTSRFLTPRKLRKHMKMSHYFTKTYACHFCDELFTSEGNVTSHERIHTGMIRFECKICDFKCNRFMVMENHQKDEHGYLCSVCQVKVGEYSEIKSHTLKEHGGYLCSELSGGYIESPRVWVIFKGE</sequence>
<dbReference type="PROSITE" id="PS00028">
    <property type="entry name" value="ZINC_FINGER_C2H2_1"/>
    <property type="match status" value="4"/>
</dbReference>
<keyword evidence="1" id="KW-0479">Metal-binding</keyword>
<dbReference type="PANTHER" id="PTHR24379:SF121">
    <property type="entry name" value="C2H2-TYPE DOMAIN-CONTAINING PROTEIN"/>
    <property type="match status" value="1"/>
</dbReference>
<evidence type="ECO:0000313" key="8">
    <source>
        <dbReference type="WBParaSite" id="jg19041"/>
    </source>
</evidence>
<dbReference type="GO" id="GO:0008270">
    <property type="term" value="F:zinc ion binding"/>
    <property type="evidence" value="ECO:0007669"/>
    <property type="project" value="UniProtKB-KW"/>
</dbReference>
<evidence type="ECO:0000256" key="5">
    <source>
        <dbReference type="PROSITE-ProRule" id="PRU00042"/>
    </source>
</evidence>